<dbReference type="AlphaFoldDB" id="A0A8J7YPZ4"/>
<feature type="transmembrane region" description="Helical" evidence="1">
    <location>
        <begin position="39"/>
        <end position="60"/>
    </location>
</feature>
<evidence type="ECO:0000313" key="2">
    <source>
        <dbReference type="EMBL" id="MBX8631641.1"/>
    </source>
</evidence>
<comment type="caution">
    <text evidence="2">The sequence shown here is derived from an EMBL/GenBank/DDBJ whole genome shotgun (WGS) entry which is preliminary data.</text>
</comment>
<name>A0A8J7YPZ4_9ARCH</name>
<gene>
    <name evidence="2" type="ORF">J9259_03850</name>
    <name evidence="3" type="ORF">KIY12_05615</name>
</gene>
<proteinExistence type="predicted"/>
<dbReference type="GO" id="GO:0140359">
    <property type="term" value="F:ABC-type transporter activity"/>
    <property type="evidence" value="ECO:0007669"/>
    <property type="project" value="InterPro"/>
</dbReference>
<dbReference type="Proteomes" id="UP000716004">
    <property type="component" value="Unassembled WGS sequence"/>
</dbReference>
<feature type="transmembrane region" description="Helical" evidence="1">
    <location>
        <begin position="256"/>
        <end position="282"/>
    </location>
</feature>
<organism evidence="2 4">
    <name type="scientific">Candidatus Sysuiplasma superficiale</name>
    <dbReference type="NCBI Taxonomy" id="2823368"/>
    <lineage>
        <taxon>Archaea</taxon>
        <taxon>Methanobacteriati</taxon>
        <taxon>Thermoplasmatota</taxon>
        <taxon>Thermoplasmata</taxon>
        <taxon>Candidatus Sysuiplasmatales</taxon>
        <taxon>Candidatus Sysuiplasmataceae</taxon>
        <taxon>Candidatus Sysuiplasma</taxon>
    </lineage>
</organism>
<feature type="transmembrane region" description="Helical" evidence="1">
    <location>
        <begin position="217"/>
        <end position="235"/>
    </location>
</feature>
<feature type="transmembrane region" description="Helical" evidence="1">
    <location>
        <begin position="72"/>
        <end position="94"/>
    </location>
</feature>
<accession>A0A8J7YPZ4</accession>
<evidence type="ECO:0000256" key="1">
    <source>
        <dbReference type="SAM" id="Phobius"/>
    </source>
</evidence>
<keyword evidence="1" id="KW-1133">Transmembrane helix</keyword>
<dbReference type="EMBL" id="JAHEAC010000043">
    <property type="protein sequence ID" value="MBX8644184.1"/>
    <property type="molecule type" value="Genomic_DNA"/>
</dbReference>
<feature type="transmembrane region" description="Helical" evidence="1">
    <location>
        <begin position="162"/>
        <end position="183"/>
    </location>
</feature>
<dbReference type="PANTHER" id="PTHR37305">
    <property type="entry name" value="INTEGRAL MEMBRANE PROTEIN-RELATED"/>
    <property type="match status" value="1"/>
</dbReference>
<dbReference type="Pfam" id="PF12679">
    <property type="entry name" value="ABC2_membrane_2"/>
    <property type="match status" value="1"/>
</dbReference>
<dbReference type="GO" id="GO:0005886">
    <property type="term" value="C:plasma membrane"/>
    <property type="evidence" value="ECO:0007669"/>
    <property type="project" value="UniProtKB-SubCell"/>
</dbReference>
<evidence type="ECO:0000313" key="4">
    <source>
        <dbReference type="Proteomes" id="UP000716004"/>
    </source>
</evidence>
<evidence type="ECO:0000313" key="3">
    <source>
        <dbReference type="EMBL" id="MBX8644184.1"/>
    </source>
</evidence>
<reference evidence="2" key="1">
    <citation type="submission" date="2021-04" db="EMBL/GenBank/DDBJ databases">
        <title>Genomic insights into ecological role and evolution of a novel Thermoplasmata order Candidatus Sysuiplasmatales.</title>
        <authorList>
            <person name="Yuan Y."/>
        </authorList>
    </citation>
    <scope>NUCLEOTIDE SEQUENCE</scope>
    <source>
        <strain evidence="3">TUT19-bin139</strain>
        <strain evidence="2">YP2-bin.285</strain>
    </source>
</reference>
<protein>
    <submittedName>
        <fullName evidence="2">ABC transporter permease</fullName>
    </submittedName>
</protein>
<feature type="transmembrane region" description="Helical" evidence="1">
    <location>
        <begin position="190"/>
        <end position="211"/>
    </location>
</feature>
<dbReference type="PANTHER" id="PTHR37305:SF1">
    <property type="entry name" value="MEMBRANE PROTEIN"/>
    <property type="match status" value="1"/>
</dbReference>
<sequence>MTENVSAVVEMERKLPGSPAQSLKIAKYEMLNYMRSRRFLVLLVVDAVIGAILTGIVAYYRPQAFLGSMLGFYALWWGNVASFVVILSCIFFGGDAISGEFQNRTGYFIMANPIRRSSVYVGKFIGAFISSLIILVFFFVITIANGIYYFGASIPAQLAESLLFSVIYLLSVLGFTFFFSSLFRSSVTSVILTTILFLFVFTTVQTFVSSFVGVEPWFLITYGAGIITNIFTVPYPSHMTKTVERFGRHATVLTTYIPTVAEGLVIMAAYFIISSLLGLYLFERSEFR</sequence>
<feature type="transmembrane region" description="Helical" evidence="1">
    <location>
        <begin position="124"/>
        <end position="150"/>
    </location>
</feature>
<keyword evidence="1" id="KW-0472">Membrane</keyword>
<dbReference type="Proteomes" id="UP000750197">
    <property type="component" value="Unassembled WGS sequence"/>
</dbReference>
<dbReference type="EMBL" id="JAGVSJ010000007">
    <property type="protein sequence ID" value="MBX8631641.1"/>
    <property type="molecule type" value="Genomic_DNA"/>
</dbReference>
<keyword evidence="1" id="KW-0812">Transmembrane</keyword>